<evidence type="ECO:0000313" key="1">
    <source>
        <dbReference type="EMBL" id="MFD0803811.1"/>
    </source>
</evidence>
<feature type="non-terminal residue" evidence="1">
    <location>
        <position position="69"/>
    </location>
</feature>
<evidence type="ECO:0008006" key="3">
    <source>
        <dbReference type="Google" id="ProtNLM"/>
    </source>
</evidence>
<evidence type="ECO:0000313" key="2">
    <source>
        <dbReference type="Proteomes" id="UP001596956"/>
    </source>
</evidence>
<comment type="caution">
    <text evidence="1">The sequence shown here is derived from an EMBL/GenBank/DDBJ whole genome shotgun (WGS) entry which is preliminary data.</text>
</comment>
<dbReference type="Proteomes" id="UP001596956">
    <property type="component" value="Unassembled WGS sequence"/>
</dbReference>
<accession>A0ABW3BLV2</accession>
<keyword evidence="2" id="KW-1185">Reference proteome</keyword>
<proteinExistence type="predicted"/>
<organism evidence="1 2">
    <name type="scientific">Streptomonospora algeriensis</name>
    <dbReference type="NCBI Taxonomy" id="995084"/>
    <lineage>
        <taxon>Bacteria</taxon>
        <taxon>Bacillati</taxon>
        <taxon>Actinomycetota</taxon>
        <taxon>Actinomycetes</taxon>
        <taxon>Streptosporangiales</taxon>
        <taxon>Nocardiopsidaceae</taxon>
        <taxon>Streptomonospora</taxon>
    </lineage>
</organism>
<dbReference type="EMBL" id="JBHTHR010001138">
    <property type="protein sequence ID" value="MFD0803811.1"/>
    <property type="molecule type" value="Genomic_DNA"/>
</dbReference>
<name>A0ABW3BLV2_9ACTN</name>
<gene>
    <name evidence="1" type="ORF">ACFQZU_21175</name>
</gene>
<sequence length="69" mass="7394">MKNLVRESAWPISAGMLCGAALDRVLPDPRRGHPVAVYGQAVARLEQQVYRPSRARGAAFALLAVPPVA</sequence>
<protein>
    <recommendedName>
        <fullName evidence="3">Cobalamin biosynthesis protein</fullName>
    </recommendedName>
</protein>
<reference evidence="2" key="1">
    <citation type="journal article" date="2019" name="Int. J. Syst. Evol. Microbiol.">
        <title>The Global Catalogue of Microorganisms (GCM) 10K type strain sequencing project: providing services to taxonomists for standard genome sequencing and annotation.</title>
        <authorList>
            <consortium name="The Broad Institute Genomics Platform"/>
            <consortium name="The Broad Institute Genome Sequencing Center for Infectious Disease"/>
            <person name="Wu L."/>
            <person name="Ma J."/>
        </authorList>
    </citation>
    <scope>NUCLEOTIDE SEQUENCE [LARGE SCALE GENOMIC DNA]</scope>
    <source>
        <strain evidence="2">CCUG 63369</strain>
    </source>
</reference>